<organism evidence="2 3">
    <name type="scientific">Candidatus Scalindua japonica</name>
    <dbReference type="NCBI Taxonomy" id="1284222"/>
    <lineage>
        <taxon>Bacteria</taxon>
        <taxon>Pseudomonadati</taxon>
        <taxon>Planctomycetota</taxon>
        <taxon>Candidatus Brocadiia</taxon>
        <taxon>Candidatus Brocadiales</taxon>
        <taxon>Candidatus Scalinduaceae</taxon>
        <taxon>Candidatus Scalindua</taxon>
    </lineage>
</organism>
<gene>
    <name evidence="2" type="ORF">SCALIN_C05_0208</name>
</gene>
<feature type="transmembrane region" description="Helical" evidence="1">
    <location>
        <begin position="86"/>
        <end position="107"/>
    </location>
</feature>
<keyword evidence="1" id="KW-0472">Membrane</keyword>
<feature type="transmembrane region" description="Helical" evidence="1">
    <location>
        <begin position="28"/>
        <end position="50"/>
    </location>
</feature>
<reference evidence="3" key="1">
    <citation type="journal article" date="2017" name="Environ. Microbiol. Rep.">
        <title>Genetic Diversity of Marine Anaerobic Ammonium-Oxidizing Bacteria as Revealed by Genomic and Proteomic Analyses of 'Candidatus Scalindua japonica'.</title>
        <authorList>
            <person name="Oshiki M."/>
            <person name="Mizuto K."/>
            <person name="Kimura Z."/>
            <person name="Kindaichi T."/>
            <person name="Satoh H."/>
            <person name="Okabe S."/>
        </authorList>
    </citation>
    <scope>NUCLEOTIDE SEQUENCE [LARGE SCALE GENOMIC DNA]</scope>
    <source>
        <strain evidence="3">husup-a2</strain>
    </source>
</reference>
<comment type="caution">
    <text evidence="2">The sequence shown here is derived from an EMBL/GenBank/DDBJ whole genome shotgun (WGS) entry which is preliminary data.</text>
</comment>
<accession>A0A286TW60</accession>
<keyword evidence="1" id="KW-0812">Transmembrane</keyword>
<keyword evidence="1" id="KW-1133">Transmembrane helix</keyword>
<proteinExistence type="predicted"/>
<protein>
    <submittedName>
        <fullName evidence="2">Alpha-glucosidases, family 31 of glycosyl hydrolases</fullName>
    </submittedName>
</protein>
<dbReference type="AlphaFoldDB" id="A0A286TW60"/>
<evidence type="ECO:0000256" key="1">
    <source>
        <dbReference type="SAM" id="Phobius"/>
    </source>
</evidence>
<evidence type="ECO:0000313" key="2">
    <source>
        <dbReference type="EMBL" id="GAX60123.1"/>
    </source>
</evidence>
<feature type="transmembrane region" description="Helical" evidence="1">
    <location>
        <begin position="113"/>
        <end position="133"/>
    </location>
</feature>
<keyword evidence="2" id="KW-0378">Hydrolase</keyword>
<sequence length="147" mass="16646">MLKWKLILVGVLGSTGLGLEDSAIPSACLILCIIPFVCVYVDLHCTHLWLQIHVIGEYLRRKGFSEYEVFAQKAEEQGFFSLEKYIIYWSTIFFSAASSAIGIILTTKSTNNGFYITSGCLGIAFSLITYYYYKIKMKKLSRNPLDN</sequence>
<dbReference type="RefSeq" id="WP_096893401.1">
    <property type="nucleotide sequence ID" value="NZ_BAOS01000005.1"/>
</dbReference>
<dbReference type="GO" id="GO:0016787">
    <property type="term" value="F:hydrolase activity"/>
    <property type="evidence" value="ECO:0007669"/>
    <property type="project" value="UniProtKB-KW"/>
</dbReference>
<keyword evidence="3" id="KW-1185">Reference proteome</keyword>
<name>A0A286TW60_9BACT</name>
<dbReference type="EMBL" id="BAOS01000005">
    <property type="protein sequence ID" value="GAX60123.1"/>
    <property type="molecule type" value="Genomic_DNA"/>
</dbReference>
<evidence type="ECO:0000313" key="3">
    <source>
        <dbReference type="Proteomes" id="UP000218542"/>
    </source>
</evidence>
<dbReference type="Proteomes" id="UP000218542">
    <property type="component" value="Unassembled WGS sequence"/>
</dbReference>
<dbReference type="OrthoDB" id="9910219at2"/>